<dbReference type="InterPro" id="IPR000182">
    <property type="entry name" value="GNAT_dom"/>
</dbReference>
<evidence type="ECO:0000313" key="3">
    <source>
        <dbReference type="Proteomes" id="UP001519342"/>
    </source>
</evidence>
<reference evidence="2 3" key="1">
    <citation type="submission" date="2021-03" db="EMBL/GenBank/DDBJ databases">
        <title>Genomic Encyclopedia of Type Strains, Phase IV (KMG-IV): sequencing the most valuable type-strain genomes for metagenomic binning, comparative biology and taxonomic classification.</title>
        <authorList>
            <person name="Goeker M."/>
        </authorList>
    </citation>
    <scope>NUCLEOTIDE SEQUENCE [LARGE SCALE GENOMIC DNA]</scope>
    <source>
        <strain evidence="2 3">DSM 24004</strain>
    </source>
</reference>
<name>A0ABS4GCH1_9FIRM</name>
<dbReference type="Proteomes" id="UP001519342">
    <property type="component" value="Unassembled WGS sequence"/>
</dbReference>
<feature type="domain" description="N-acetyltransferase" evidence="1">
    <location>
        <begin position="1"/>
        <end position="120"/>
    </location>
</feature>
<dbReference type="SUPFAM" id="SSF55729">
    <property type="entry name" value="Acyl-CoA N-acyltransferases (Nat)"/>
    <property type="match status" value="1"/>
</dbReference>
<comment type="caution">
    <text evidence="2">The sequence shown here is derived from an EMBL/GenBank/DDBJ whole genome shotgun (WGS) entry which is preliminary data.</text>
</comment>
<dbReference type="PROSITE" id="PS51186">
    <property type="entry name" value="GNAT"/>
    <property type="match status" value="1"/>
</dbReference>
<dbReference type="Gene3D" id="3.40.630.30">
    <property type="match status" value="1"/>
</dbReference>
<keyword evidence="3" id="KW-1185">Reference proteome</keyword>
<dbReference type="EMBL" id="JAGGKS010000003">
    <property type="protein sequence ID" value="MBP1925383.1"/>
    <property type="molecule type" value="Genomic_DNA"/>
</dbReference>
<organism evidence="2 3">
    <name type="scientific">Sedimentibacter acidaminivorans</name>
    <dbReference type="NCBI Taxonomy" id="913099"/>
    <lineage>
        <taxon>Bacteria</taxon>
        <taxon>Bacillati</taxon>
        <taxon>Bacillota</taxon>
        <taxon>Tissierellia</taxon>
        <taxon>Sedimentibacter</taxon>
    </lineage>
</organism>
<evidence type="ECO:0000313" key="2">
    <source>
        <dbReference type="EMBL" id="MBP1925383.1"/>
    </source>
</evidence>
<protein>
    <submittedName>
        <fullName evidence="2">Ribosomal protein S18 acetylase RimI-like enzyme</fullName>
    </submittedName>
</protein>
<dbReference type="InterPro" id="IPR016181">
    <property type="entry name" value="Acyl_CoA_acyltransferase"/>
</dbReference>
<evidence type="ECO:0000259" key="1">
    <source>
        <dbReference type="PROSITE" id="PS51186"/>
    </source>
</evidence>
<accession>A0ABS4GCH1</accession>
<proteinExistence type="predicted"/>
<dbReference type="CDD" id="cd04301">
    <property type="entry name" value="NAT_SF"/>
    <property type="match status" value="1"/>
</dbReference>
<gene>
    <name evidence="2" type="ORF">J2Z76_001242</name>
</gene>
<dbReference type="Pfam" id="PF00583">
    <property type="entry name" value="Acetyltransf_1"/>
    <property type="match status" value="1"/>
</dbReference>
<sequence length="120" mass="13462">MGMRSLDDSKDGIAKFLTRNPSTNFVAKINNEIIGVILSGHDGRRGYIYHASVNVNYRNQGVGTKLLEAVYKSMKEEGINKVALVVFKTNDIGNTFWKSSGLEERNDLNYYNISLNSQNI</sequence>